<protein>
    <recommendedName>
        <fullName evidence="6">C2H2-type domain-containing protein</fullName>
    </recommendedName>
</protein>
<dbReference type="EMBL" id="BRYB01003985">
    <property type="protein sequence ID" value="GMI23829.1"/>
    <property type="molecule type" value="Genomic_DNA"/>
</dbReference>
<proteinExistence type="predicted"/>
<gene>
    <name evidence="7" type="ORF">TeGR_g10904</name>
</gene>
<comment type="caution">
    <text evidence="7">The sequence shown here is derived from an EMBL/GenBank/DDBJ whole genome shotgun (WGS) entry which is preliminary data.</text>
</comment>
<dbReference type="PANTHER" id="PTHR24403:SF67">
    <property type="entry name" value="FI01116P-RELATED"/>
    <property type="match status" value="1"/>
</dbReference>
<feature type="compositionally biased region" description="Low complexity" evidence="5">
    <location>
        <begin position="344"/>
        <end position="355"/>
    </location>
</feature>
<name>A0ABQ6MDK5_9STRA</name>
<dbReference type="InterPro" id="IPR050688">
    <property type="entry name" value="Zinc_finger/UBP_domain"/>
</dbReference>
<dbReference type="Gene3D" id="3.30.160.60">
    <property type="entry name" value="Classic Zinc Finger"/>
    <property type="match status" value="2"/>
</dbReference>
<dbReference type="SMART" id="SM00355">
    <property type="entry name" value="ZnF_C2H2"/>
    <property type="match status" value="6"/>
</dbReference>
<sequence>MPPKRPRDDPAAANPALQPVPTTSFLVNASAMHMVQAQMPPMGLAPMALPHNPVQPLPTMSVGAPPAMAPPNMLGAAGVSMEPLGAPLHHAGSMVPTSSNNNVNLGPEIKCQQPGCQFSTVHKHSMKSHLAYIHDIGVTLHPCHLCDYKPKHSYTLKHHLRVVHGEGDVQVHECPQCVYKGKTAKALRRHFMQVHAPDDQIDWQRCDQCDFKAKRADTLRNHKSNKHDAPAAIKMIKCSRCNFEAKYKPALLKHQAEVHRDDSAWVRCDVGDCQFKTTTNWQLTRHKSGVHNKKNLPNGAPVMPSATPLQHSAFVNAPPPVMPVNALQQSIVVPQVLQSVHQPLHQPNNLQPPHQTLMQPPNNLQPVQGMLPPQQQLHTSLPPPSLQPNLQPDLQAIHQPPQPPQQHMAGNFVGPHPVV</sequence>
<dbReference type="Proteomes" id="UP001165060">
    <property type="component" value="Unassembled WGS sequence"/>
</dbReference>
<evidence type="ECO:0000259" key="6">
    <source>
        <dbReference type="SMART" id="SM00355"/>
    </source>
</evidence>
<feature type="domain" description="C2H2-type" evidence="6">
    <location>
        <begin position="266"/>
        <end position="291"/>
    </location>
</feature>
<feature type="domain" description="C2H2-type" evidence="6">
    <location>
        <begin position="141"/>
        <end position="164"/>
    </location>
</feature>
<evidence type="ECO:0000313" key="8">
    <source>
        <dbReference type="Proteomes" id="UP001165060"/>
    </source>
</evidence>
<reference evidence="7 8" key="1">
    <citation type="journal article" date="2023" name="Commun. Biol.">
        <title>Genome analysis of Parmales, the sister group of diatoms, reveals the evolutionary specialization of diatoms from phago-mixotrophs to photoautotrophs.</title>
        <authorList>
            <person name="Ban H."/>
            <person name="Sato S."/>
            <person name="Yoshikawa S."/>
            <person name="Yamada K."/>
            <person name="Nakamura Y."/>
            <person name="Ichinomiya M."/>
            <person name="Sato N."/>
            <person name="Blanc-Mathieu R."/>
            <person name="Endo H."/>
            <person name="Kuwata A."/>
            <person name="Ogata H."/>
        </authorList>
    </citation>
    <scope>NUCLEOTIDE SEQUENCE [LARGE SCALE GENOMIC DNA]</scope>
</reference>
<organism evidence="7 8">
    <name type="scientific">Tetraparma gracilis</name>
    <dbReference type="NCBI Taxonomy" id="2962635"/>
    <lineage>
        <taxon>Eukaryota</taxon>
        <taxon>Sar</taxon>
        <taxon>Stramenopiles</taxon>
        <taxon>Ochrophyta</taxon>
        <taxon>Bolidophyceae</taxon>
        <taxon>Parmales</taxon>
        <taxon>Triparmaceae</taxon>
        <taxon>Tetraparma</taxon>
    </lineage>
</organism>
<evidence type="ECO:0000313" key="7">
    <source>
        <dbReference type="EMBL" id="GMI23829.1"/>
    </source>
</evidence>
<feature type="region of interest" description="Disordered" evidence="5">
    <location>
        <begin position="344"/>
        <end position="419"/>
    </location>
</feature>
<keyword evidence="8" id="KW-1185">Reference proteome</keyword>
<keyword evidence="1" id="KW-0479">Metal-binding</keyword>
<evidence type="ECO:0000256" key="4">
    <source>
        <dbReference type="ARBA" id="ARBA00022833"/>
    </source>
</evidence>
<evidence type="ECO:0000256" key="1">
    <source>
        <dbReference type="ARBA" id="ARBA00022723"/>
    </source>
</evidence>
<keyword evidence="3" id="KW-0863">Zinc-finger</keyword>
<feature type="domain" description="C2H2-type" evidence="6">
    <location>
        <begin position="172"/>
        <end position="195"/>
    </location>
</feature>
<feature type="domain" description="C2H2-type" evidence="6">
    <location>
        <begin position="204"/>
        <end position="227"/>
    </location>
</feature>
<feature type="domain" description="C2H2-type" evidence="6">
    <location>
        <begin position="236"/>
        <end position="259"/>
    </location>
</feature>
<dbReference type="PANTHER" id="PTHR24403">
    <property type="entry name" value="ZINC FINGER PROTEIN"/>
    <property type="match status" value="1"/>
</dbReference>
<evidence type="ECO:0000256" key="3">
    <source>
        <dbReference type="ARBA" id="ARBA00022771"/>
    </source>
</evidence>
<keyword evidence="2" id="KW-0677">Repeat</keyword>
<dbReference type="InterPro" id="IPR013087">
    <property type="entry name" value="Znf_C2H2_type"/>
</dbReference>
<evidence type="ECO:0000256" key="5">
    <source>
        <dbReference type="SAM" id="MobiDB-lite"/>
    </source>
</evidence>
<feature type="domain" description="C2H2-type" evidence="6">
    <location>
        <begin position="109"/>
        <end position="134"/>
    </location>
</feature>
<keyword evidence="4" id="KW-0862">Zinc</keyword>
<evidence type="ECO:0000256" key="2">
    <source>
        <dbReference type="ARBA" id="ARBA00022737"/>
    </source>
</evidence>
<feature type="compositionally biased region" description="Polar residues" evidence="5">
    <location>
        <begin position="356"/>
        <end position="366"/>
    </location>
</feature>
<accession>A0ABQ6MDK5</accession>